<proteinExistence type="predicted"/>
<name>A0ACD1A6L2_9FIRM</name>
<protein>
    <submittedName>
        <fullName evidence="1">PAS domain S-box protein</fullName>
    </submittedName>
</protein>
<keyword evidence="2" id="KW-1185">Reference proteome</keyword>
<evidence type="ECO:0000313" key="2">
    <source>
        <dbReference type="Proteomes" id="UP000594014"/>
    </source>
</evidence>
<dbReference type="EMBL" id="CP042469">
    <property type="protein sequence ID" value="QOX62041.1"/>
    <property type="molecule type" value="Genomic_DNA"/>
</dbReference>
<organism evidence="1 2">
    <name type="scientific">Anoxybacterium hadale</name>
    <dbReference type="NCBI Taxonomy" id="3408580"/>
    <lineage>
        <taxon>Bacteria</taxon>
        <taxon>Bacillati</taxon>
        <taxon>Bacillota</taxon>
        <taxon>Clostridia</taxon>
        <taxon>Peptostreptococcales</taxon>
        <taxon>Anaerovoracaceae</taxon>
        <taxon>Anoxybacterium</taxon>
    </lineage>
</organism>
<reference evidence="1" key="1">
    <citation type="submission" date="2019-08" db="EMBL/GenBank/DDBJ databases">
        <title>Genome sequence of Clostridiales bacterium MT110.</title>
        <authorList>
            <person name="Cao J."/>
        </authorList>
    </citation>
    <scope>NUCLEOTIDE SEQUENCE</scope>
    <source>
        <strain evidence="1">MT110</strain>
    </source>
</reference>
<gene>
    <name evidence="1" type="ORF">FRZ06_01085</name>
</gene>
<evidence type="ECO:0000313" key="1">
    <source>
        <dbReference type="EMBL" id="QOX62041.1"/>
    </source>
</evidence>
<sequence length="493" mass="55750">MDQSVFIALVNNAALLLALAVVYELTYLFPAKSCRSRQLISGILISMICILIMKIPLELHPGLMIDTRSILISTSGLIFGPIPTVITVISAMAFRVYSGGIGALPGLGIILTSALIGSAWRLILYPRSKKWSWLNVYIMSLTVHSAMLICMFLLPYPESVSVLRDIGIPVLLIYPVVSILLCLLLLRQQEIREYQLQLRQSEERFQTLFDHAPLGYQSLDENGCFLNVNQQWLDTLGYTSEEVLGRWFGDFLMLESRKLFQRQFPVFKARGYARSELILIHKSGKPIHIAFEGRIGYDMDGALKQIHCVLQDITELKMKEEALTNSELKYHRLFESMKEGILMIEADSGIITEINPYLLQLSGYSEDFFVGKRIWNLGLFHEIAESSIEIITLKDGESLKFEDSGFFSIHGAYRNTEIAVSACHVKELKMLQMNVRDITERKRIENALLESEIKYSSYIQNALLESEIKYSSHIENAPGGITITPSAPFPCCI</sequence>
<dbReference type="Proteomes" id="UP000594014">
    <property type="component" value="Chromosome"/>
</dbReference>
<accession>A0ACD1A6L2</accession>